<keyword evidence="11 21" id="KW-0067">ATP-binding</keyword>
<evidence type="ECO:0000256" key="2">
    <source>
        <dbReference type="ARBA" id="ARBA00012409"/>
    </source>
</evidence>
<name>A0AAV2Z4I6_9STRA</name>
<keyword evidence="4" id="KW-0723">Serine/threonine-protein kinase</keyword>
<evidence type="ECO:0000313" key="26">
    <source>
        <dbReference type="Proteomes" id="UP001146120"/>
    </source>
</evidence>
<evidence type="ECO:0000256" key="10">
    <source>
        <dbReference type="ARBA" id="ARBA00022777"/>
    </source>
</evidence>
<comment type="caution">
    <text evidence="25">The sequence shown here is derived from an EMBL/GenBank/DDBJ whole genome shotgun (WGS) entry which is preliminary data.</text>
</comment>
<evidence type="ECO:0000256" key="21">
    <source>
        <dbReference type="PROSITE-ProRule" id="PRU10141"/>
    </source>
</evidence>
<feature type="compositionally biased region" description="Basic and acidic residues" evidence="22">
    <location>
        <begin position="342"/>
        <end position="361"/>
    </location>
</feature>
<dbReference type="PANTHER" id="PTHR24056:SF46">
    <property type="entry name" value="CYCLIN-DEPENDENT KINASE 5"/>
    <property type="match status" value="1"/>
</dbReference>
<dbReference type="Gene3D" id="3.30.200.20">
    <property type="entry name" value="Phosphorylase Kinase, domain 1"/>
    <property type="match status" value="1"/>
</dbReference>
<dbReference type="InterPro" id="IPR027417">
    <property type="entry name" value="P-loop_NTPase"/>
</dbReference>
<evidence type="ECO:0000256" key="8">
    <source>
        <dbReference type="ARBA" id="ARBA00022741"/>
    </source>
</evidence>
<evidence type="ECO:0000256" key="16">
    <source>
        <dbReference type="ARBA" id="ARBA00041902"/>
    </source>
</evidence>
<evidence type="ECO:0000256" key="3">
    <source>
        <dbReference type="ARBA" id="ARBA00012425"/>
    </source>
</evidence>
<dbReference type="Pfam" id="PF02466">
    <property type="entry name" value="Tim17"/>
    <property type="match status" value="1"/>
</dbReference>
<evidence type="ECO:0000256" key="17">
    <source>
        <dbReference type="ARBA" id="ARBA00042858"/>
    </source>
</evidence>
<dbReference type="SMART" id="SM00271">
    <property type="entry name" value="DnaJ"/>
    <property type="match status" value="1"/>
</dbReference>
<dbReference type="Pfam" id="PF00226">
    <property type="entry name" value="DnaJ"/>
    <property type="match status" value="1"/>
</dbReference>
<keyword evidence="26" id="KW-1185">Reference proteome</keyword>
<dbReference type="PANTHER" id="PTHR24056">
    <property type="entry name" value="CELL DIVISION PROTEIN KINASE"/>
    <property type="match status" value="1"/>
</dbReference>
<keyword evidence="10" id="KW-0418">Kinase</keyword>
<feature type="domain" description="J" evidence="24">
    <location>
        <begin position="1432"/>
        <end position="1496"/>
    </location>
</feature>
<reference evidence="25" key="1">
    <citation type="submission" date="2022-11" db="EMBL/GenBank/DDBJ databases">
        <authorList>
            <person name="Morgan W.R."/>
            <person name="Tartar A."/>
        </authorList>
    </citation>
    <scope>NUCLEOTIDE SEQUENCE</scope>
    <source>
        <strain evidence="25">ARSEF 373</strain>
    </source>
</reference>
<comment type="catalytic activity">
    <reaction evidence="18">
        <text>L-threonyl-[protein] + ATP = O-phospho-L-threonyl-[protein] + ADP + H(+)</text>
        <dbReference type="Rhea" id="RHEA:46608"/>
        <dbReference type="Rhea" id="RHEA-COMP:11060"/>
        <dbReference type="Rhea" id="RHEA-COMP:11605"/>
        <dbReference type="ChEBI" id="CHEBI:15378"/>
        <dbReference type="ChEBI" id="CHEBI:30013"/>
        <dbReference type="ChEBI" id="CHEBI:30616"/>
        <dbReference type="ChEBI" id="CHEBI:61977"/>
        <dbReference type="ChEBI" id="CHEBI:456216"/>
        <dbReference type="EC" id="2.7.11.22"/>
    </reaction>
</comment>
<proteinExistence type="inferred from homology"/>
<feature type="binding site" evidence="21">
    <location>
        <position position="394"/>
    </location>
    <ligand>
        <name>ATP</name>
        <dbReference type="ChEBI" id="CHEBI:30616"/>
    </ligand>
</feature>
<comment type="catalytic activity">
    <reaction evidence="19">
        <text>L-seryl-[protein] + ATP = O-phospho-L-seryl-[protein] + ADP + H(+)</text>
        <dbReference type="Rhea" id="RHEA:17989"/>
        <dbReference type="Rhea" id="RHEA-COMP:9863"/>
        <dbReference type="Rhea" id="RHEA-COMP:11604"/>
        <dbReference type="ChEBI" id="CHEBI:15378"/>
        <dbReference type="ChEBI" id="CHEBI:29999"/>
        <dbReference type="ChEBI" id="CHEBI:30616"/>
        <dbReference type="ChEBI" id="CHEBI:83421"/>
        <dbReference type="ChEBI" id="CHEBI:456216"/>
        <dbReference type="EC" id="2.7.11.22"/>
    </reaction>
</comment>
<comment type="similarity">
    <text evidence="1">Belongs to the protein kinase superfamily. CMGC Ser/Thr protein kinase family. CDC2/CDKX subfamily.</text>
</comment>
<dbReference type="InterPro" id="IPR050108">
    <property type="entry name" value="CDK"/>
</dbReference>
<dbReference type="Gene3D" id="1.10.287.110">
    <property type="entry name" value="DnaJ domain"/>
    <property type="match status" value="1"/>
</dbReference>
<dbReference type="EC" id="2.7.11.23" evidence="2"/>
<comment type="catalytic activity">
    <reaction evidence="20">
        <text>[DNA-directed RNA polymerase] + ATP = phospho-[DNA-directed RNA polymerase] + ADP + H(+)</text>
        <dbReference type="Rhea" id="RHEA:10216"/>
        <dbReference type="Rhea" id="RHEA-COMP:11321"/>
        <dbReference type="Rhea" id="RHEA-COMP:11322"/>
        <dbReference type="ChEBI" id="CHEBI:15378"/>
        <dbReference type="ChEBI" id="CHEBI:30616"/>
        <dbReference type="ChEBI" id="CHEBI:43176"/>
        <dbReference type="ChEBI" id="CHEBI:68546"/>
        <dbReference type="ChEBI" id="CHEBI:456216"/>
        <dbReference type="EC" id="2.7.11.23"/>
    </reaction>
</comment>
<keyword evidence="12" id="KW-0460">Magnesium</keyword>
<keyword evidence="9" id="KW-0498">Mitosis</keyword>
<evidence type="ECO:0000259" key="23">
    <source>
        <dbReference type="PROSITE" id="PS50011"/>
    </source>
</evidence>
<keyword evidence="5" id="KW-0597">Phosphoprotein</keyword>
<dbReference type="SUPFAM" id="SSF46565">
    <property type="entry name" value="Chaperone J-domain"/>
    <property type="match status" value="1"/>
</dbReference>
<evidence type="ECO:0000259" key="24">
    <source>
        <dbReference type="PROSITE" id="PS50076"/>
    </source>
</evidence>
<keyword evidence="7" id="KW-0808">Transferase</keyword>
<feature type="region of interest" description="Disordered" evidence="22">
    <location>
        <begin position="330"/>
        <end position="361"/>
    </location>
</feature>
<dbReference type="GO" id="GO:0005634">
    <property type="term" value="C:nucleus"/>
    <property type="evidence" value="ECO:0007669"/>
    <property type="project" value="TreeGrafter"/>
</dbReference>
<dbReference type="PROSITE" id="PS00108">
    <property type="entry name" value="PROTEIN_KINASE_ST"/>
    <property type="match status" value="1"/>
</dbReference>
<dbReference type="SUPFAM" id="SSF56112">
    <property type="entry name" value="Protein kinase-like (PK-like)"/>
    <property type="match status" value="1"/>
</dbReference>
<reference evidence="25" key="2">
    <citation type="journal article" date="2023" name="Microbiol Resour">
        <title>Decontamination and Annotation of the Draft Genome Sequence of the Oomycete Lagenidium giganteum ARSEF 373.</title>
        <authorList>
            <person name="Morgan W.R."/>
            <person name="Tartar A."/>
        </authorList>
    </citation>
    <scope>NUCLEOTIDE SEQUENCE</scope>
    <source>
        <strain evidence="25">ARSEF 373</strain>
    </source>
</reference>
<evidence type="ECO:0000256" key="20">
    <source>
        <dbReference type="ARBA" id="ARBA00049280"/>
    </source>
</evidence>
<dbReference type="PROSITE" id="PS00107">
    <property type="entry name" value="PROTEIN_KINASE_ATP"/>
    <property type="match status" value="1"/>
</dbReference>
<dbReference type="Pfam" id="PF00069">
    <property type="entry name" value="Pkinase"/>
    <property type="match status" value="1"/>
</dbReference>
<evidence type="ECO:0000256" key="19">
    <source>
        <dbReference type="ARBA" id="ARBA00048367"/>
    </source>
</evidence>
<dbReference type="InterPro" id="IPR017441">
    <property type="entry name" value="Protein_kinase_ATP_BS"/>
</dbReference>
<dbReference type="Gene3D" id="3.40.50.300">
    <property type="entry name" value="P-loop containing nucleotide triphosphate hydrolases"/>
    <property type="match status" value="1"/>
</dbReference>
<dbReference type="GO" id="GO:0051301">
    <property type="term" value="P:cell division"/>
    <property type="evidence" value="ECO:0007669"/>
    <property type="project" value="UniProtKB-KW"/>
</dbReference>
<dbReference type="InterPro" id="IPR001623">
    <property type="entry name" value="DnaJ_domain"/>
</dbReference>
<protein>
    <recommendedName>
        <fullName evidence="15">Cyclin-dependent kinase 2 homolog</fullName>
        <ecNumber evidence="3">2.7.11.22</ecNumber>
        <ecNumber evidence="2">2.7.11.23</ecNumber>
    </recommendedName>
    <alternativeName>
        <fullName evidence="16">Cell division control protein 2 homolog</fullName>
    </alternativeName>
    <alternativeName>
        <fullName evidence="17">cdc2-related kinase 2</fullName>
    </alternativeName>
</protein>
<dbReference type="SMART" id="SM00220">
    <property type="entry name" value="S_TKc"/>
    <property type="match status" value="1"/>
</dbReference>
<evidence type="ECO:0000256" key="4">
    <source>
        <dbReference type="ARBA" id="ARBA00022527"/>
    </source>
</evidence>
<dbReference type="PROSITE" id="PS50011">
    <property type="entry name" value="PROTEIN_KINASE_DOM"/>
    <property type="match status" value="1"/>
</dbReference>
<feature type="compositionally biased region" description="Polar residues" evidence="22">
    <location>
        <begin position="330"/>
        <end position="340"/>
    </location>
</feature>
<dbReference type="SUPFAM" id="SSF52540">
    <property type="entry name" value="P-loop containing nucleoside triphosphate hydrolases"/>
    <property type="match status" value="1"/>
</dbReference>
<evidence type="ECO:0000256" key="5">
    <source>
        <dbReference type="ARBA" id="ARBA00022553"/>
    </source>
</evidence>
<keyword evidence="13" id="KW-0131">Cell cycle</keyword>
<comment type="subunit">
    <text evidence="14">May form a complex composed of at least the catalytic subunit CRK2 and a cyclin.</text>
</comment>
<evidence type="ECO:0000256" key="15">
    <source>
        <dbReference type="ARBA" id="ARBA00039612"/>
    </source>
</evidence>
<dbReference type="PROSITE" id="PS50076">
    <property type="entry name" value="DNAJ_2"/>
    <property type="match status" value="1"/>
</dbReference>
<evidence type="ECO:0000256" key="22">
    <source>
        <dbReference type="SAM" id="MobiDB-lite"/>
    </source>
</evidence>
<evidence type="ECO:0000256" key="11">
    <source>
        <dbReference type="ARBA" id="ARBA00022840"/>
    </source>
</evidence>
<sequence length="1697" mass="188868">MTMAREWSSRLLGVRRHLEVLLRHDARLEHGSEEVLQRKIDHFYMPLFEWSHAVVEQAQRKDSSRQRPSCVCIGLSCVQGGGKTTTTRFLEELFGLVGKKCAVMSLDDVYFGHSKLLEVAAANASNPLLQFRGNPGTQDIPLLLDVIRQCRSSDQNEVAIPQYDKSLNGGRGDRLPPDQWKRAQGPLDVLFIEGWCMGFHATLSDDALPDDLKPVNAALREFEDLYAQLDAMIVFKVGDASWVYKWREEQEQHLRAANKPSLSTHEVRDFVDRFMPAYRAYLPALYAPANAAAHPTALPSPSPMDALPQLVIEIDSTRCPVMDHPPVELNFSSNVLTPTAPSDERRALRDGSSSSERRTATMERYQKLEKVGEGTYGVVYKAKDRVTGEVIALKKIRLEAEDEGIPSTAIREISLLKELQHKNIVRLYNIVHTERKLTLVFEYLDQDLKKYLDVCEKGLDKPIMKSFLFQLLRGIAYCHQHRVLHRDLKPQNLLINREGDLKLADFGLARAFGIPVRSYTHEVVTLWYRAPDVLMGSRKYSTPVDIWSVGCIFAEMANGGPFFAGTSEADQLDRIFRLLGTPTVEIYPAIVDLPEYRRDFPIYPAPDSLAHLVPTLDEDGLHLLEQMLHYDPAKRITAADAMKHPYFNDLSPQQLIDRERIDACLAAAPRILSAAQKEELCQHGVSLSDGPALCAAQAIGSAALAPAPVQAIVRLCSTARDLGPAHCWHAYARRIKPFKAEDEEFVLELCRDATDDHSASCYVEARRALQVTSSSIAATELLRLAAGCRQFHGPTTALVNCIRQSPRGPGQMASFRLRLCRHAVDDSNPYIAGCARDALKNNVDPMTVAHVCATATKDLLPQQCLLATQRKLKDFDEQQRQRLCANAATIDPVECVVRLKQVFTRTRADDRHALVVDMCVHTRDAARVVACVTSMPPDQFSAVDVVRICSSSTVESDMASTCLAQARKTLSSYVSHSALARTCEGAFSIAPVECLQAMKSQRSLGAEEAIELCRSANSSYPQQCVDALDTMTLHKLSHPQVVQLCQQATSTEPARCINRFAAGRPSLVSDFGLALCHRSLDDHPVKCFNQAPTGFSDLAKTVLCAQAESTRPAQCASVSVTRLRAAVDHAALCHRATSTAPSKCAIAAPHGMSALNIKLLCREAETELPAKCAAVVPPNLRVSWRYIATVCQGAKTLTPGHCLSHRVRAREPLTHTLIDECRLARATPSDLRITRFEYACVKLMPKCLVLVRIQVLDQFGEPMPMLSNGFVNMAATHENEALTLHSSAMPPLRGTLVVPVVNGTATFRSVYFTTPGDVTLRFHSTGTNERVTRVKIHENVEEKRFEARCNALFLRFECVPQPSPTDGTPTKIGHLIQLSHRFAMAALACEPRWVESGGLTYQGSTSTDRIYAINPSIYLFLTDQNLPREDMTPWQCLNIPEGANRSEIRRAYHRKSLEWHPDKWTSNATTLFKAQERAKTISMMEAVLAILRGFRNGAYYGTKIRAPHALVMIFLFQQGTIQHKLRGVVKLTYEHTKNLALFVGIYKIVLAILRENHALVEGKAATSMVGKPEVHWHAAVAGGIGGYLVWGRYTGVNYQIIMYLMSRVIISAVRLLAAKGYKPFTNYKFDQAYPALATVVWAVVMWQYENHGTLLHPSLRKSMDFLYDESCQAKDGVRDLLPSPVTVAVCLATWLGF</sequence>
<evidence type="ECO:0000256" key="12">
    <source>
        <dbReference type="ARBA" id="ARBA00022842"/>
    </source>
</evidence>
<dbReference type="Gene3D" id="1.10.510.10">
    <property type="entry name" value="Transferase(Phosphotransferase) domain 1"/>
    <property type="match status" value="1"/>
</dbReference>
<accession>A0AAV2Z4I6</accession>
<dbReference type="FunFam" id="3.30.200.20:FF:000027">
    <property type="entry name" value="Putative Cyclin-dependent kinase 1"/>
    <property type="match status" value="1"/>
</dbReference>
<dbReference type="GO" id="GO:0008353">
    <property type="term" value="F:RNA polymerase II CTD heptapeptide repeat kinase activity"/>
    <property type="evidence" value="ECO:0007669"/>
    <property type="project" value="UniProtKB-EC"/>
</dbReference>
<dbReference type="EC" id="2.7.11.22" evidence="3"/>
<dbReference type="InterPro" id="IPR011009">
    <property type="entry name" value="Kinase-like_dom_sf"/>
</dbReference>
<dbReference type="GO" id="GO:0005737">
    <property type="term" value="C:cytoplasm"/>
    <property type="evidence" value="ECO:0007669"/>
    <property type="project" value="TreeGrafter"/>
</dbReference>
<dbReference type="GO" id="GO:0005524">
    <property type="term" value="F:ATP binding"/>
    <property type="evidence" value="ECO:0007669"/>
    <property type="project" value="UniProtKB-UniRule"/>
</dbReference>
<feature type="domain" description="Protein kinase" evidence="23">
    <location>
        <begin position="365"/>
        <end position="647"/>
    </location>
</feature>
<dbReference type="InterPro" id="IPR036869">
    <property type="entry name" value="J_dom_sf"/>
</dbReference>
<dbReference type="FunFam" id="1.10.510.10:FF:000184">
    <property type="entry name" value="cyclin-dependent kinase 5 homolog"/>
    <property type="match status" value="1"/>
</dbReference>
<dbReference type="EMBL" id="DAKRPA010000044">
    <property type="protein sequence ID" value="DBA01582.1"/>
    <property type="molecule type" value="Genomic_DNA"/>
</dbReference>
<dbReference type="InterPro" id="IPR008271">
    <property type="entry name" value="Ser/Thr_kinase_AS"/>
</dbReference>
<evidence type="ECO:0000256" key="14">
    <source>
        <dbReference type="ARBA" id="ARBA00038543"/>
    </source>
</evidence>
<keyword evidence="8 21" id="KW-0547">Nucleotide-binding</keyword>
<dbReference type="Proteomes" id="UP001146120">
    <property type="component" value="Unassembled WGS sequence"/>
</dbReference>
<keyword evidence="6" id="KW-0132">Cell division</keyword>
<dbReference type="CDD" id="cd07829">
    <property type="entry name" value="STKc_CDK_like"/>
    <property type="match status" value="1"/>
</dbReference>
<evidence type="ECO:0000313" key="25">
    <source>
        <dbReference type="EMBL" id="DBA01582.1"/>
    </source>
</evidence>
<evidence type="ECO:0000256" key="13">
    <source>
        <dbReference type="ARBA" id="ARBA00023306"/>
    </source>
</evidence>
<evidence type="ECO:0000256" key="9">
    <source>
        <dbReference type="ARBA" id="ARBA00022776"/>
    </source>
</evidence>
<dbReference type="InterPro" id="IPR000719">
    <property type="entry name" value="Prot_kinase_dom"/>
</dbReference>
<evidence type="ECO:0000256" key="1">
    <source>
        <dbReference type="ARBA" id="ARBA00006485"/>
    </source>
</evidence>
<dbReference type="CDD" id="cd06257">
    <property type="entry name" value="DnaJ"/>
    <property type="match status" value="1"/>
</dbReference>
<dbReference type="GO" id="GO:0004693">
    <property type="term" value="F:cyclin-dependent protein serine/threonine kinase activity"/>
    <property type="evidence" value="ECO:0007669"/>
    <property type="project" value="UniProtKB-EC"/>
</dbReference>
<evidence type="ECO:0000256" key="6">
    <source>
        <dbReference type="ARBA" id="ARBA00022618"/>
    </source>
</evidence>
<evidence type="ECO:0000256" key="18">
    <source>
        <dbReference type="ARBA" id="ARBA00047811"/>
    </source>
</evidence>
<gene>
    <name evidence="25" type="ORF">N0F65_011338</name>
</gene>
<evidence type="ECO:0000256" key="7">
    <source>
        <dbReference type="ARBA" id="ARBA00022679"/>
    </source>
</evidence>
<organism evidence="25 26">
    <name type="scientific">Lagenidium giganteum</name>
    <dbReference type="NCBI Taxonomy" id="4803"/>
    <lineage>
        <taxon>Eukaryota</taxon>
        <taxon>Sar</taxon>
        <taxon>Stramenopiles</taxon>
        <taxon>Oomycota</taxon>
        <taxon>Peronosporomycetes</taxon>
        <taxon>Pythiales</taxon>
        <taxon>Pythiaceae</taxon>
    </lineage>
</organism>